<evidence type="ECO:0000256" key="1">
    <source>
        <dbReference type="SAM" id="Phobius"/>
    </source>
</evidence>
<protein>
    <recommendedName>
        <fullName evidence="3">DUF2069 domain-containing protein</fullName>
    </recommendedName>
</protein>
<accession>A0AAU7U6M4</accession>
<dbReference type="EMBL" id="CP158298">
    <property type="protein sequence ID" value="XBV84101.1"/>
    <property type="molecule type" value="Genomic_DNA"/>
</dbReference>
<geneLocation type="plasmid" evidence="2">
    <name>pDson03</name>
</geneLocation>
<name>A0AAU7U6M4_9DEIO</name>
<feature type="transmembrane region" description="Helical" evidence="1">
    <location>
        <begin position="68"/>
        <end position="90"/>
    </location>
</feature>
<keyword evidence="1" id="KW-0472">Membrane</keyword>
<keyword evidence="2" id="KW-0614">Plasmid</keyword>
<proteinExistence type="predicted"/>
<feature type="transmembrane region" description="Helical" evidence="1">
    <location>
        <begin position="41"/>
        <end position="61"/>
    </location>
</feature>
<dbReference type="AlphaFoldDB" id="A0AAU7U6M4"/>
<evidence type="ECO:0000313" key="2">
    <source>
        <dbReference type="EMBL" id="XBV84101.1"/>
    </source>
</evidence>
<keyword evidence="1" id="KW-1133">Transmembrane helix</keyword>
<reference evidence="2" key="1">
    <citation type="submission" date="2024-06" db="EMBL/GenBank/DDBJ databases">
        <title>Draft Genome Sequence of Deinococcus sonorensis Type Strain KR-87, a Biofilm Producing Representative of the Genus Deinococcus.</title>
        <authorList>
            <person name="Boren L.S."/>
            <person name="Grosso R.A."/>
            <person name="Hugenberg-Cox A.N."/>
            <person name="Hill J.T.E."/>
            <person name="Albert C.M."/>
            <person name="Tuohy J.M."/>
        </authorList>
    </citation>
    <scope>NUCLEOTIDE SEQUENCE</scope>
    <source>
        <strain evidence="2">KR-87</strain>
        <plasmid evidence="2">pDson03</plasmid>
    </source>
</reference>
<feature type="transmembrane region" description="Helical" evidence="1">
    <location>
        <begin position="102"/>
        <end position="121"/>
    </location>
</feature>
<feature type="transmembrane region" description="Helical" evidence="1">
    <location>
        <begin position="12"/>
        <end position="29"/>
    </location>
</feature>
<evidence type="ECO:0008006" key="3">
    <source>
        <dbReference type="Google" id="ProtNLM"/>
    </source>
</evidence>
<dbReference type="RefSeq" id="WP_350242129.1">
    <property type="nucleotide sequence ID" value="NZ_CP158298.1"/>
</dbReference>
<gene>
    <name evidence="2" type="ORF">ABOD76_03310</name>
</gene>
<sequence length="145" mass="16555">MNAELSVLRLNLLRLLYLMLVVGTGFLGWSELLASPERLDLSRGVVVSILGAVSLLSILGLKYPLQMLPLLFWEIAWKTIWLLSIFLPLWRSGQASQGFLENAVACSLVALFYVVMPWSYVYRHYWKKTSETWRRAATAAVRNVH</sequence>
<keyword evidence="1" id="KW-0812">Transmembrane</keyword>
<organism evidence="2">
    <name type="scientific">Deinococcus sonorensis KR-87</name>
    <dbReference type="NCBI Taxonomy" id="694439"/>
    <lineage>
        <taxon>Bacteria</taxon>
        <taxon>Thermotogati</taxon>
        <taxon>Deinococcota</taxon>
        <taxon>Deinococci</taxon>
        <taxon>Deinococcales</taxon>
        <taxon>Deinococcaceae</taxon>
        <taxon>Deinococcus</taxon>
    </lineage>
</organism>
<dbReference type="KEGG" id="dsc:ABOD76_03310"/>